<dbReference type="PANTHER" id="PTHR46267:SF8">
    <property type="entry name" value="TELOMERE REPEAT-BINDING FACTOR 1"/>
    <property type="match status" value="1"/>
</dbReference>
<evidence type="ECO:0000256" key="1">
    <source>
        <dbReference type="ARBA" id="ARBA00004286"/>
    </source>
</evidence>
<dbReference type="Proteomes" id="UP000077755">
    <property type="component" value="Chromosome 7"/>
</dbReference>
<evidence type="ECO:0000256" key="5">
    <source>
        <dbReference type="ARBA" id="ARBA00023054"/>
    </source>
</evidence>
<evidence type="ECO:0000256" key="10">
    <source>
        <dbReference type="SAM" id="MobiDB-lite"/>
    </source>
</evidence>
<evidence type="ECO:0000256" key="8">
    <source>
        <dbReference type="ARBA" id="ARBA00023242"/>
    </source>
</evidence>
<dbReference type="GO" id="GO:0005730">
    <property type="term" value="C:nucleolus"/>
    <property type="evidence" value="ECO:0007669"/>
    <property type="project" value="UniProtKB-SubCell"/>
</dbReference>
<gene>
    <name evidence="11" type="ORF">DCAR_0729659</name>
</gene>
<evidence type="ECO:0000256" key="9">
    <source>
        <dbReference type="ARBA" id="ARBA00032813"/>
    </source>
</evidence>
<evidence type="ECO:0000256" key="3">
    <source>
        <dbReference type="ARBA" id="ARBA00022454"/>
    </source>
</evidence>
<evidence type="ECO:0000256" key="2">
    <source>
        <dbReference type="ARBA" id="ARBA00004604"/>
    </source>
</evidence>
<keyword evidence="12" id="KW-1185">Reference proteome</keyword>
<feature type="region of interest" description="Disordered" evidence="10">
    <location>
        <begin position="301"/>
        <end position="324"/>
    </location>
</feature>
<accession>A0AAF0XLX5</accession>
<keyword evidence="3" id="KW-0158">Chromosome</keyword>
<dbReference type="FunFam" id="1.10.10.60:FF:000168">
    <property type="entry name" value="Telomere repeat-binding factor 1"/>
    <property type="match status" value="1"/>
</dbReference>
<dbReference type="InterPro" id="IPR009057">
    <property type="entry name" value="Homeodomain-like_sf"/>
</dbReference>
<dbReference type="EMBL" id="CP093349">
    <property type="protein sequence ID" value="WOH10195.1"/>
    <property type="molecule type" value="Genomic_DNA"/>
</dbReference>
<reference evidence="11" key="2">
    <citation type="submission" date="2022-03" db="EMBL/GenBank/DDBJ databases">
        <title>Draft title - Genomic analysis of global carrot germplasm unveils the trajectory of domestication and the origin of high carotenoid orange carrot.</title>
        <authorList>
            <person name="Iorizzo M."/>
            <person name="Ellison S."/>
            <person name="Senalik D."/>
            <person name="Macko-Podgorni A."/>
            <person name="Grzebelus D."/>
            <person name="Bostan H."/>
            <person name="Rolling W."/>
            <person name="Curaba J."/>
            <person name="Simon P."/>
        </authorList>
    </citation>
    <scope>NUCLEOTIDE SEQUENCE</scope>
    <source>
        <tissue evidence="11">Leaf</tissue>
    </source>
</reference>
<dbReference type="Gene3D" id="1.10.246.220">
    <property type="match status" value="1"/>
</dbReference>
<dbReference type="SUPFAM" id="SSF46689">
    <property type="entry name" value="Homeodomain-like"/>
    <property type="match status" value="1"/>
</dbReference>
<dbReference type="PANTHER" id="PTHR46267">
    <property type="entry name" value="SINGLE MYB HISTONE 4"/>
    <property type="match status" value="1"/>
</dbReference>
<organism evidence="11 12">
    <name type="scientific">Daucus carota subsp. sativus</name>
    <name type="common">Carrot</name>
    <dbReference type="NCBI Taxonomy" id="79200"/>
    <lineage>
        <taxon>Eukaryota</taxon>
        <taxon>Viridiplantae</taxon>
        <taxon>Streptophyta</taxon>
        <taxon>Embryophyta</taxon>
        <taxon>Tracheophyta</taxon>
        <taxon>Spermatophyta</taxon>
        <taxon>Magnoliopsida</taxon>
        <taxon>eudicotyledons</taxon>
        <taxon>Gunneridae</taxon>
        <taxon>Pentapetalae</taxon>
        <taxon>asterids</taxon>
        <taxon>campanulids</taxon>
        <taxon>Apiales</taxon>
        <taxon>Apiaceae</taxon>
        <taxon>Apioideae</taxon>
        <taxon>Scandiceae</taxon>
        <taxon>Daucinae</taxon>
        <taxon>Daucus</taxon>
        <taxon>Daucus sect. Daucus</taxon>
    </lineage>
</organism>
<reference evidence="11" key="1">
    <citation type="journal article" date="2016" name="Nat. Genet.">
        <title>A high-quality carrot genome assembly provides new insights into carotenoid accumulation and asterid genome evolution.</title>
        <authorList>
            <person name="Iorizzo M."/>
            <person name="Ellison S."/>
            <person name="Senalik D."/>
            <person name="Zeng P."/>
            <person name="Satapoomin P."/>
            <person name="Huang J."/>
            <person name="Bowman M."/>
            <person name="Iovene M."/>
            <person name="Sanseverino W."/>
            <person name="Cavagnaro P."/>
            <person name="Yildiz M."/>
            <person name="Macko-Podgorni A."/>
            <person name="Moranska E."/>
            <person name="Grzebelus E."/>
            <person name="Grzebelus D."/>
            <person name="Ashrafi H."/>
            <person name="Zheng Z."/>
            <person name="Cheng S."/>
            <person name="Spooner D."/>
            <person name="Van Deynze A."/>
            <person name="Simon P."/>
        </authorList>
    </citation>
    <scope>NUCLEOTIDE SEQUENCE</scope>
    <source>
        <tissue evidence="11">Leaf</tissue>
    </source>
</reference>
<keyword evidence="7" id="KW-0804">Transcription</keyword>
<keyword evidence="6" id="KW-0238">DNA-binding</keyword>
<evidence type="ECO:0000256" key="7">
    <source>
        <dbReference type="ARBA" id="ARBA00023163"/>
    </source>
</evidence>
<dbReference type="InterPro" id="IPR044597">
    <property type="entry name" value="SMH1-6"/>
</dbReference>
<proteinExistence type="predicted"/>
<name>A0AAF0XLX5_DAUCS</name>
<feature type="compositionally biased region" description="Polar residues" evidence="10">
    <location>
        <begin position="191"/>
        <end position="203"/>
    </location>
</feature>
<protein>
    <recommendedName>
        <fullName evidence="9">MYB transcription factor</fullName>
    </recommendedName>
</protein>
<comment type="subcellular location">
    <subcellularLocation>
        <location evidence="1">Chromosome</location>
    </subcellularLocation>
    <subcellularLocation>
        <location evidence="2">Nucleus</location>
        <location evidence="2">Nucleolus</location>
    </subcellularLocation>
</comment>
<evidence type="ECO:0000313" key="11">
    <source>
        <dbReference type="EMBL" id="WOH10195.1"/>
    </source>
</evidence>
<dbReference type="AlphaFoldDB" id="A0AAF0XLX5"/>
<keyword evidence="8" id="KW-0539">Nucleus</keyword>
<keyword evidence="4" id="KW-0805">Transcription regulation</keyword>
<sequence length="324" mass="35669">MLFVLLNGQRTTLPYPLASCVSLKVDILVRVDGSTSLSGIHFLDLGKVVDKDLKAIVKGRIAWSDEEEAAIKDGVSKHGVGKWRIILNDPEFSTTLKLRTNVDLKEMHESNSCAIVNIIASKTDGYKPQKDIEKAIIPFNESAALTTTEARDKDRITQAEAVATVHKSWDDGDSNKLISRFDDGKLKRLTNAEQPSSSAQNQDKLPPPNLKVYTRRNKKTVTTDGELNKEKLPPPNLKLISERNKRMITSDGTLKEREMEYDATASAGSLQDGVCAEPIRARRMSSGEDSAAVAAALKKAKTATASGEEAEKEAVKVRKQKRRL</sequence>
<evidence type="ECO:0000313" key="12">
    <source>
        <dbReference type="Proteomes" id="UP000077755"/>
    </source>
</evidence>
<evidence type="ECO:0000256" key="6">
    <source>
        <dbReference type="ARBA" id="ARBA00023125"/>
    </source>
</evidence>
<keyword evidence="5" id="KW-0175">Coiled coil</keyword>
<dbReference type="GO" id="GO:0005694">
    <property type="term" value="C:chromosome"/>
    <property type="evidence" value="ECO:0007669"/>
    <property type="project" value="UniProtKB-SubCell"/>
</dbReference>
<evidence type="ECO:0000256" key="4">
    <source>
        <dbReference type="ARBA" id="ARBA00023015"/>
    </source>
</evidence>
<dbReference type="GO" id="GO:0003691">
    <property type="term" value="F:double-stranded telomeric DNA binding"/>
    <property type="evidence" value="ECO:0007669"/>
    <property type="project" value="InterPro"/>
</dbReference>
<feature type="region of interest" description="Disordered" evidence="10">
    <location>
        <begin position="191"/>
        <end position="236"/>
    </location>
</feature>
<dbReference type="CDD" id="cd11660">
    <property type="entry name" value="SANT_TRF"/>
    <property type="match status" value="1"/>
</dbReference>